<evidence type="ECO:0000313" key="2">
    <source>
        <dbReference type="Proteomes" id="UP000594055"/>
    </source>
</evidence>
<dbReference type="Proteomes" id="UP000594055">
    <property type="component" value="Segment"/>
</dbReference>
<name>A0A7M1S0K0_9CAUD</name>
<evidence type="ECO:0000313" key="1">
    <source>
        <dbReference type="EMBL" id="QOR59692.1"/>
    </source>
</evidence>
<sequence length="130" mass="15153">MYIARNRDGELSIFEEKPVKTAYVWVSDKGAWDILSDDSKFPEVRWEDDEPRKLVLNSLEEKESCEDNRKPLHCNNCGGTSILKHAWVDANTLEFAQEDWANNEYWCEDCMEIVDIAEEEETNEGDKDIC</sequence>
<organism evidence="1 2">
    <name type="scientific">uncultured phage cr128_1</name>
    <dbReference type="NCBI Taxonomy" id="2772076"/>
    <lineage>
        <taxon>Viruses</taxon>
        <taxon>Duplodnaviria</taxon>
        <taxon>Heunggongvirae</taxon>
        <taxon>Uroviricota</taxon>
        <taxon>Caudoviricetes</taxon>
        <taxon>Crassvirales</taxon>
        <taxon>Steigviridae</taxon>
        <taxon>Asinivirinae</taxon>
        <taxon>Mahlunavirus</taxon>
        <taxon>Mahlunavirus rarus</taxon>
    </lineage>
</organism>
<proteinExistence type="predicted"/>
<protein>
    <submittedName>
        <fullName evidence="1">Uncharacterized protein</fullName>
    </submittedName>
</protein>
<keyword evidence="2" id="KW-1185">Reference proteome</keyword>
<reference evidence="1 2" key="1">
    <citation type="submission" date="2020-07" db="EMBL/GenBank/DDBJ databases">
        <title>Taxonomic proposal: Crassvirales, a new order of highly abundant and diverse bacterial viruses.</title>
        <authorList>
            <person name="Shkoporov A.N."/>
            <person name="Stockdale S.R."/>
            <person name="Guerin E."/>
            <person name="Ross R.P."/>
            <person name="Hill C."/>
        </authorList>
    </citation>
    <scope>NUCLEOTIDE SEQUENCE [LARGE SCALE GENOMIC DNA]</scope>
</reference>
<dbReference type="GeneID" id="65130302"/>
<dbReference type="EMBL" id="MT774392">
    <property type="protein sequence ID" value="QOR59692.1"/>
    <property type="molecule type" value="Genomic_DNA"/>
</dbReference>
<dbReference type="RefSeq" id="YP_010111850.1">
    <property type="nucleotide sequence ID" value="NC_055885.1"/>
</dbReference>
<accession>A0A7M1S0K0</accession>
<dbReference type="KEGG" id="vg:65130302"/>